<evidence type="ECO:0000259" key="4">
    <source>
        <dbReference type="Pfam" id="PF01301"/>
    </source>
</evidence>
<dbReference type="SUPFAM" id="SSF51445">
    <property type="entry name" value="(Trans)glycosidases"/>
    <property type="match status" value="1"/>
</dbReference>
<dbReference type="Pfam" id="PF01301">
    <property type="entry name" value="Glyco_hydro_35"/>
    <property type="match status" value="1"/>
</dbReference>
<sequence length="164" mass="18550">MVGELDVESFIDQAQELGLYVIVRPGPYICAEWEFGGLPAWLLSDHRMKVRSSYSGFLTAVQDYFSVLLPKLAAKQFSYGGPIVAFQIENEYYAYGRDVEYLRALKDLFTEMGLVELLFVSDGPKDLIKMNTSTILSGVLATVNEQVTKMLKHRLMVESWGHKV</sequence>
<organism evidence="5 6">
    <name type="scientific">Romanomermis culicivorax</name>
    <name type="common">Nematode worm</name>
    <dbReference type="NCBI Taxonomy" id="13658"/>
    <lineage>
        <taxon>Eukaryota</taxon>
        <taxon>Metazoa</taxon>
        <taxon>Ecdysozoa</taxon>
        <taxon>Nematoda</taxon>
        <taxon>Enoplea</taxon>
        <taxon>Dorylaimia</taxon>
        <taxon>Mermithida</taxon>
        <taxon>Mermithoidea</taxon>
        <taxon>Mermithidae</taxon>
        <taxon>Romanomermis</taxon>
    </lineage>
</organism>
<evidence type="ECO:0000313" key="6">
    <source>
        <dbReference type="WBParaSite" id="nRc.2.0.1.t29701-RA"/>
    </source>
</evidence>
<dbReference type="InterPro" id="IPR001944">
    <property type="entry name" value="Glycoside_Hdrlase_35"/>
</dbReference>
<feature type="domain" description="Glycoside hydrolase 35 catalytic" evidence="4">
    <location>
        <begin position="3"/>
        <end position="150"/>
    </location>
</feature>
<dbReference type="Proteomes" id="UP000887565">
    <property type="component" value="Unplaced"/>
</dbReference>
<keyword evidence="2" id="KW-0378">Hydrolase</keyword>
<name>A0A915JTV8_ROMCU</name>
<accession>A0A915JTV8</accession>
<dbReference type="GO" id="GO:0005975">
    <property type="term" value="P:carbohydrate metabolic process"/>
    <property type="evidence" value="ECO:0007669"/>
    <property type="project" value="InterPro"/>
</dbReference>
<protein>
    <submittedName>
        <fullName evidence="6">Glycoside hydrolase 35 catalytic domain-containing protein</fullName>
    </submittedName>
</protein>
<evidence type="ECO:0000256" key="1">
    <source>
        <dbReference type="ARBA" id="ARBA00009809"/>
    </source>
</evidence>
<dbReference type="PROSITE" id="PS01182">
    <property type="entry name" value="GLYCOSYL_HYDROL_F35"/>
    <property type="match status" value="1"/>
</dbReference>
<evidence type="ECO:0000313" key="5">
    <source>
        <dbReference type="Proteomes" id="UP000887565"/>
    </source>
</evidence>
<dbReference type="PANTHER" id="PTHR23421">
    <property type="entry name" value="BETA-GALACTOSIDASE RELATED"/>
    <property type="match status" value="1"/>
</dbReference>
<dbReference type="GO" id="GO:0004553">
    <property type="term" value="F:hydrolase activity, hydrolyzing O-glycosyl compounds"/>
    <property type="evidence" value="ECO:0007669"/>
    <property type="project" value="InterPro"/>
</dbReference>
<keyword evidence="5" id="KW-1185">Reference proteome</keyword>
<evidence type="ECO:0000256" key="2">
    <source>
        <dbReference type="ARBA" id="ARBA00022801"/>
    </source>
</evidence>
<keyword evidence="3" id="KW-0326">Glycosidase</keyword>
<dbReference type="Gene3D" id="3.20.20.80">
    <property type="entry name" value="Glycosidases"/>
    <property type="match status" value="1"/>
</dbReference>
<evidence type="ECO:0000256" key="3">
    <source>
        <dbReference type="ARBA" id="ARBA00023295"/>
    </source>
</evidence>
<dbReference type="PRINTS" id="PR00742">
    <property type="entry name" value="GLHYDRLASE35"/>
</dbReference>
<reference evidence="6" key="1">
    <citation type="submission" date="2022-11" db="UniProtKB">
        <authorList>
            <consortium name="WormBaseParasite"/>
        </authorList>
    </citation>
    <scope>IDENTIFICATION</scope>
</reference>
<dbReference type="InterPro" id="IPR017853">
    <property type="entry name" value="GH"/>
</dbReference>
<dbReference type="AlphaFoldDB" id="A0A915JTV8"/>
<dbReference type="InterPro" id="IPR031330">
    <property type="entry name" value="Gly_Hdrlase_35_cat"/>
</dbReference>
<dbReference type="WBParaSite" id="nRc.2.0.1.t29701-RA">
    <property type="protein sequence ID" value="nRc.2.0.1.t29701-RA"/>
    <property type="gene ID" value="nRc.2.0.1.g29701"/>
</dbReference>
<comment type="similarity">
    <text evidence="1">Belongs to the glycosyl hydrolase 35 family.</text>
</comment>
<proteinExistence type="inferred from homology"/>
<dbReference type="InterPro" id="IPR019801">
    <property type="entry name" value="Glyco_hydro_35_CS"/>
</dbReference>